<keyword evidence="2" id="KW-1185">Reference proteome</keyword>
<evidence type="ECO:0000313" key="1">
    <source>
        <dbReference type="EMBL" id="GAA4168441.1"/>
    </source>
</evidence>
<gene>
    <name evidence="1" type="ORF">GCM10022218_03340</name>
</gene>
<reference evidence="2" key="1">
    <citation type="journal article" date="2019" name="Int. J. Syst. Evol. Microbiol.">
        <title>The Global Catalogue of Microorganisms (GCM) 10K type strain sequencing project: providing services to taxonomists for standard genome sequencing and annotation.</title>
        <authorList>
            <consortium name="The Broad Institute Genomics Platform"/>
            <consortium name="The Broad Institute Genome Sequencing Center for Infectious Disease"/>
            <person name="Wu L."/>
            <person name="Ma J."/>
        </authorList>
    </citation>
    <scope>NUCLEOTIDE SEQUENCE [LARGE SCALE GENOMIC DNA]</scope>
    <source>
        <strain evidence="2">JCM 16722</strain>
    </source>
</reference>
<evidence type="ECO:0008006" key="3">
    <source>
        <dbReference type="Google" id="ProtNLM"/>
    </source>
</evidence>
<name>A0ABP7ZR42_9SPHI</name>
<accession>A0ABP7ZR42</accession>
<dbReference type="InterPro" id="IPR036249">
    <property type="entry name" value="Thioredoxin-like_sf"/>
</dbReference>
<dbReference type="EMBL" id="BAAAZK010000002">
    <property type="protein sequence ID" value="GAA4168441.1"/>
    <property type="molecule type" value="Genomic_DNA"/>
</dbReference>
<sequence>MCNSKLLIGLIFFLLVLINLTLYPTYIAGKFITSIDKPFLYTDYEFLNTQGKSVRITDKLILMDFMFLECKPCWQKIAYMKDANFKNLKIYIIINGKINSKDQFYAFFKDKNDFSYLYDRGGELSEKMGVKSFPTEYLIYNNTILFSDNGFIPNTKQQYIKYRQDLISHITDNRQ</sequence>
<organism evidence="1 2">
    <name type="scientific">Sphingobacterium ginsenosidimutans</name>
    <dbReference type="NCBI Taxonomy" id="687845"/>
    <lineage>
        <taxon>Bacteria</taxon>
        <taxon>Pseudomonadati</taxon>
        <taxon>Bacteroidota</taxon>
        <taxon>Sphingobacteriia</taxon>
        <taxon>Sphingobacteriales</taxon>
        <taxon>Sphingobacteriaceae</taxon>
        <taxon>Sphingobacterium</taxon>
    </lineage>
</organism>
<dbReference type="SUPFAM" id="SSF52833">
    <property type="entry name" value="Thioredoxin-like"/>
    <property type="match status" value="1"/>
</dbReference>
<dbReference type="Gene3D" id="3.40.30.10">
    <property type="entry name" value="Glutaredoxin"/>
    <property type="match status" value="1"/>
</dbReference>
<proteinExistence type="predicted"/>
<protein>
    <recommendedName>
        <fullName evidence="3">Thioredoxin domain-containing protein</fullName>
    </recommendedName>
</protein>
<comment type="caution">
    <text evidence="1">The sequence shown here is derived from an EMBL/GenBank/DDBJ whole genome shotgun (WGS) entry which is preliminary data.</text>
</comment>
<dbReference type="Proteomes" id="UP001500167">
    <property type="component" value="Unassembled WGS sequence"/>
</dbReference>
<evidence type="ECO:0000313" key="2">
    <source>
        <dbReference type="Proteomes" id="UP001500167"/>
    </source>
</evidence>